<evidence type="ECO:0000313" key="15">
    <source>
        <dbReference type="EMBL" id="SHH89934.1"/>
    </source>
</evidence>
<keyword evidence="5 12" id="KW-0285">Flavoprotein</keyword>
<dbReference type="UniPathway" id="UPA00253">
    <property type="reaction ID" value="UER00326"/>
</dbReference>
<comment type="cofactor">
    <cofactor evidence="1 12">
        <name>FAD</name>
        <dbReference type="ChEBI" id="CHEBI:57692"/>
    </cofactor>
</comment>
<dbReference type="EMBL" id="FQXQ01000006">
    <property type="protein sequence ID" value="SHH89934.1"/>
    <property type="molecule type" value="Genomic_DNA"/>
</dbReference>
<evidence type="ECO:0000256" key="4">
    <source>
        <dbReference type="ARBA" id="ARBA00012173"/>
    </source>
</evidence>
<evidence type="ECO:0000313" key="16">
    <source>
        <dbReference type="Proteomes" id="UP000184109"/>
    </source>
</evidence>
<dbReference type="PIRSF" id="PIRSF000171">
    <property type="entry name" value="SDHA_APRA_LASPO"/>
    <property type="match status" value="1"/>
</dbReference>
<keyword evidence="7 12" id="KW-0274">FAD</keyword>
<dbReference type="FunFam" id="3.90.700.10:FF:000002">
    <property type="entry name" value="L-aspartate oxidase"/>
    <property type="match status" value="1"/>
</dbReference>
<comment type="catalytic activity">
    <reaction evidence="9">
        <text>L-aspartate + O2 = iminosuccinate + H2O2</text>
        <dbReference type="Rhea" id="RHEA:25876"/>
        <dbReference type="ChEBI" id="CHEBI:15379"/>
        <dbReference type="ChEBI" id="CHEBI:16240"/>
        <dbReference type="ChEBI" id="CHEBI:29991"/>
        <dbReference type="ChEBI" id="CHEBI:77875"/>
        <dbReference type="EC" id="1.4.3.16"/>
    </reaction>
    <physiologicalReaction direction="left-to-right" evidence="9">
        <dbReference type="Rhea" id="RHEA:25877"/>
    </physiologicalReaction>
</comment>
<feature type="active site" description="Proton acceptor" evidence="11">
    <location>
        <position position="297"/>
    </location>
</feature>
<dbReference type="GO" id="GO:0008734">
    <property type="term" value="F:L-aspartate oxidase activity"/>
    <property type="evidence" value="ECO:0007669"/>
    <property type="project" value="UniProtKB-UniRule"/>
</dbReference>
<dbReference type="InterPro" id="IPR003953">
    <property type="entry name" value="FAD-dep_OxRdtase_2_FAD-bd"/>
</dbReference>
<evidence type="ECO:0000256" key="9">
    <source>
        <dbReference type="ARBA" id="ARBA00048305"/>
    </source>
</evidence>
<keyword evidence="16" id="KW-1185">Reference proteome</keyword>
<dbReference type="InterPro" id="IPR005288">
    <property type="entry name" value="NadB"/>
</dbReference>
<evidence type="ECO:0000259" key="14">
    <source>
        <dbReference type="Pfam" id="PF02910"/>
    </source>
</evidence>
<keyword evidence="8 12" id="KW-0560">Oxidoreductase</keyword>
<dbReference type="OrthoDB" id="9806724at2"/>
<dbReference type="PANTHER" id="PTHR42716">
    <property type="entry name" value="L-ASPARTATE OXIDASE"/>
    <property type="match status" value="1"/>
</dbReference>
<evidence type="ECO:0000256" key="5">
    <source>
        <dbReference type="ARBA" id="ARBA00022630"/>
    </source>
</evidence>
<dbReference type="Pfam" id="PF02910">
    <property type="entry name" value="Succ_DH_flav_C"/>
    <property type="match status" value="1"/>
</dbReference>
<dbReference type="GO" id="GO:0034628">
    <property type="term" value="P:'de novo' NAD+ biosynthetic process from L-aspartate"/>
    <property type="evidence" value="ECO:0007669"/>
    <property type="project" value="TreeGrafter"/>
</dbReference>
<comment type="similarity">
    <text evidence="3 12">Belongs to the FAD-dependent oxidoreductase 2 family. NadB subfamily.</text>
</comment>
<dbReference type="PRINTS" id="PR00368">
    <property type="entry name" value="FADPNR"/>
</dbReference>
<dbReference type="Pfam" id="PF00890">
    <property type="entry name" value="FAD_binding_2"/>
    <property type="match status" value="1"/>
</dbReference>
<evidence type="ECO:0000256" key="11">
    <source>
        <dbReference type="PIRSR" id="PIRSR000171-1"/>
    </source>
</evidence>
<dbReference type="RefSeq" id="WP_073122217.1">
    <property type="nucleotide sequence ID" value="NZ_BMEN01000005.1"/>
</dbReference>
<evidence type="ECO:0000256" key="7">
    <source>
        <dbReference type="ARBA" id="ARBA00022827"/>
    </source>
</evidence>
<comment type="pathway">
    <text evidence="2 12">Cofactor biosynthesis; NAD(+) biosynthesis; iminoaspartate from L-aspartate (oxidase route): step 1/1.</text>
</comment>
<dbReference type="SUPFAM" id="SSF51905">
    <property type="entry name" value="FAD/NAD(P)-binding domain"/>
    <property type="match status" value="1"/>
</dbReference>
<evidence type="ECO:0000256" key="6">
    <source>
        <dbReference type="ARBA" id="ARBA00022642"/>
    </source>
</evidence>
<sequence>MIKTDFLVIGSGIAGLSYALKVANHFKDAQVILVTKAEKEESNTKYAQGGIATVTNTDTDSFEQHIQDTLIAGDGLCDEAVVRMVVEEAPKRLEELIAWGTKFDKTNQGDYSLGREGGHSQNRILHHKDVTGSEIARALLEAVDKIPNITLLEDHFTIDFITDHHILRAQGHEKTVTHRDEITCYGAYVLDEKTQEIKTIQAKATLLAAGGSGQVYRTTTNPKIATGDGIAMAYRAKAKVQDIEFIQFHPTALHQEPAQSPAFLITEAVRGEGGILRNIHGERFMEKYDDRLELAPRDVVARAIDTELKLTGEDYVYLDCKHIDPDHFVNHFPNITKKCKSLGIDVHKDFIPVTPAAHYICGGVAVNMNGETTIENLYACGECSRTGLHGANRLASNSLIEAVVYAHKSFEHILTKFNSLTFRDDIPDWDDTDTSQNKENILITHDRKDIQKIMSNYVGIVRSDERLQRAANRLDILYQENKELYKKAKLSVPICELRNMITNAYLIIQASMERKENKGGFYNQDCSKS</sequence>
<proteinExistence type="inferred from homology"/>
<dbReference type="AlphaFoldDB" id="A0A1M5WS46"/>
<name>A0A1M5WS46_9FLAO</name>
<protein>
    <recommendedName>
        <fullName evidence="4 10">L-aspartate oxidase</fullName>
        <ecNumber evidence="4 10">1.4.3.16</ecNumber>
    </recommendedName>
</protein>
<dbReference type="STRING" id="1195760.SAMN05444281_2598"/>
<reference evidence="16" key="1">
    <citation type="submission" date="2016-11" db="EMBL/GenBank/DDBJ databases">
        <authorList>
            <person name="Varghese N."/>
            <person name="Submissions S."/>
        </authorList>
    </citation>
    <scope>NUCLEOTIDE SEQUENCE [LARGE SCALE GENOMIC DNA]</scope>
    <source>
        <strain evidence="16">DSM 100572</strain>
    </source>
</reference>
<dbReference type="InterPro" id="IPR037099">
    <property type="entry name" value="Fum_R/Succ_DH_flav-like_C_sf"/>
</dbReference>
<evidence type="ECO:0000259" key="13">
    <source>
        <dbReference type="Pfam" id="PF00890"/>
    </source>
</evidence>
<dbReference type="NCBIfam" id="TIGR00551">
    <property type="entry name" value="nadB"/>
    <property type="match status" value="1"/>
</dbReference>
<evidence type="ECO:0000256" key="3">
    <source>
        <dbReference type="ARBA" id="ARBA00008562"/>
    </source>
</evidence>
<evidence type="ECO:0000256" key="8">
    <source>
        <dbReference type="ARBA" id="ARBA00023002"/>
    </source>
</evidence>
<comment type="function">
    <text evidence="12">Catalyzes the oxidation of L-aspartate to iminoaspartate.</text>
</comment>
<gene>
    <name evidence="15" type="ORF">SAMN05444281_2598</name>
</gene>
<dbReference type="InterPro" id="IPR027477">
    <property type="entry name" value="Succ_DH/fumarate_Rdtase_cat_sf"/>
</dbReference>
<dbReference type="InterPro" id="IPR015939">
    <property type="entry name" value="Fum_Rdtase/Succ_DH_flav-like_C"/>
</dbReference>
<dbReference type="Gene3D" id="3.90.700.10">
    <property type="entry name" value="Succinate dehydrogenase/fumarate reductase flavoprotein, catalytic domain"/>
    <property type="match status" value="1"/>
</dbReference>
<evidence type="ECO:0000256" key="10">
    <source>
        <dbReference type="NCBIfam" id="TIGR00551"/>
    </source>
</evidence>
<evidence type="ECO:0000256" key="12">
    <source>
        <dbReference type="RuleBase" id="RU362049"/>
    </source>
</evidence>
<evidence type="ECO:0000256" key="1">
    <source>
        <dbReference type="ARBA" id="ARBA00001974"/>
    </source>
</evidence>
<dbReference type="Proteomes" id="UP000184109">
    <property type="component" value="Unassembled WGS sequence"/>
</dbReference>
<comment type="subcellular location">
    <subcellularLocation>
        <location evidence="12">Cytoplasm</location>
    </subcellularLocation>
</comment>
<accession>A0A1M5WS46</accession>
<organism evidence="15 16">
    <name type="scientific">Wenyingzhuangia marina</name>
    <dbReference type="NCBI Taxonomy" id="1195760"/>
    <lineage>
        <taxon>Bacteria</taxon>
        <taxon>Pseudomonadati</taxon>
        <taxon>Bacteroidota</taxon>
        <taxon>Flavobacteriia</taxon>
        <taxon>Flavobacteriales</taxon>
        <taxon>Flavobacteriaceae</taxon>
        <taxon>Wenyingzhuangia</taxon>
    </lineage>
</organism>
<dbReference type="GO" id="GO:0005737">
    <property type="term" value="C:cytoplasm"/>
    <property type="evidence" value="ECO:0007669"/>
    <property type="project" value="UniProtKB-SubCell"/>
</dbReference>
<dbReference type="PANTHER" id="PTHR42716:SF2">
    <property type="entry name" value="L-ASPARTATE OXIDASE, CHLOROPLASTIC"/>
    <property type="match status" value="1"/>
</dbReference>
<dbReference type="EC" id="1.4.3.16" evidence="4 10"/>
<feature type="domain" description="Fumarate reductase/succinate dehydrogenase flavoprotein-like C-terminal" evidence="14">
    <location>
        <begin position="447"/>
        <end position="527"/>
    </location>
</feature>
<evidence type="ECO:0000256" key="2">
    <source>
        <dbReference type="ARBA" id="ARBA00004950"/>
    </source>
</evidence>
<dbReference type="Gene3D" id="3.50.50.60">
    <property type="entry name" value="FAD/NAD(P)-binding domain"/>
    <property type="match status" value="1"/>
</dbReference>
<dbReference type="SUPFAM" id="SSF46977">
    <property type="entry name" value="Succinate dehydrogenase/fumarate reductase flavoprotein C-terminal domain"/>
    <property type="match status" value="1"/>
</dbReference>
<keyword evidence="6 12" id="KW-0662">Pyridine nucleotide biosynthesis</keyword>
<feature type="domain" description="FAD-dependent oxidoreductase 2 FAD-binding" evidence="13">
    <location>
        <begin position="5"/>
        <end position="399"/>
    </location>
</feature>
<dbReference type="Gene3D" id="1.20.58.100">
    <property type="entry name" value="Fumarate reductase/succinate dehydrogenase flavoprotein-like, C-terminal domain"/>
    <property type="match status" value="1"/>
</dbReference>
<dbReference type="InterPro" id="IPR036188">
    <property type="entry name" value="FAD/NAD-bd_sf"/>
</dbReference>
<dbReference type="SUPFAM" id="SSF56425">
    <property type="entry name" value="Succinate dehydrogenase/fumarate reductase flavoprotein, catalytic domain"/>
    <property type="match status" value="1"/>
</dbReference>